<evidence type="ECO:0000256" key="1">
    <source>
        <dbReference type="ARBA" id="ARBA00004613"/>
    </source>
</evidence>
<comment type="subcellular location">
    <subcellularLocation>
        <location evidence="1">Secreted</location>
    </subcellularLocation>
</comment>
<evidence type="ECO:0000256" key="3">
    <source>
        <dbReference type="ARBA" id="ARBA00022729"/>
    </source>
</evidence>
<evidence type="ECO:0000313" key="11">
    <source>
        <dbReference type="EMBL" id="CAF4472182.1"/>
    </source>
</evidence>
<dbReference type="PANTHER" id="PTHR47763:SF1">
    <property type="entry name" value="DUF659 DOMAIN-CONTAINING PROTEIN"/>
    <property type="match status" value="1"/>
</dbReference>
<dbReference type="CDD" id="cd00198">
    <property type="entry name" value="vWFA"/>
    <property type="match status" value="1"/>
</dbReference>
<dbReference type="GO" id="GO:0004674">
    <property type="term" value="F:protein serine/threonine kinase activity"/>
    <property type="evidence" value="ECO:0007669"/>
    <property type="project" value="TreeGrafter"/>
</dbReference>
<dbReference type="InterPro" id="IPR036465">
    <property type="entry name" value="vWFA_dom_sf"/>
</dbReference>
<name>A0A817NB09_9BILA</name>
<evidence type="ECO:0000313" key="6">
    <source>
        <dbReference type="EMBL" id="CAF3332144.1"/>
    </source>
</evidence>
<dbReference type="GO" id="GO:0005737">
    <property type="term" value="C:cytoplasm"/>
    <property type="evidence" value="ECO:0007669"/>
    <property type="project" value="TreeGrafter"/>
</dbReference>
<dbReference type="EMBL" id="CAJNYU010001437">
    <property type="protein sequence ID" value="CAF3435573.1"/>
    <property type="molecule type" value="Genomic_DNA"/>
</dbReference>
<proteinExistence type="predicted"/>
<dbReference type="Proteomes" id="UP000663869">
    <property type="component" value="Unassembled WGS sequence"/>
</dbReference>
<evidence type="ECO:0000313" key="7">
    <source>
        <dbReference type="EMBL" id="CAF3435573.1"/>
    </source>
</evidence>
<gene>
    <name evidence="7" type="ORF">FME351_LOCUS12176</name>
    <name evidence="6" type="ORF">GRG538_LOCUS3704</name>
    <name evidence="11" type="ORF">HFQ381_LOCUS25533</name>
    <name evidence="8" type="ORF">LUA448_LOCUS31702</name>
    <name evidence="12" type="ORF">QYT958_LOCUS6519</name>
    <name evidence="5" type="ORF">TIS948_LOCUS6820</name>
    <name evidence="9" type="ORF">TSG867_LOCUS9608</name>
    <name evidence="10" type="ORF">UJA718_LOCUS17293</name>
</gene>
<evidence type="ECO:0000313" key="14">
    <source>
        <dbReference type="Proteomes" id="UP000663873"/>
    </source>
</evidence>
<dbReference type="EMBL" id="CAJNXB010000777">
    <property type="protein sequence ID" value="CAF3098534.1"/>
    <property type="molecule type" value="Genomic_DNA"/>
</dbReference>
<dbReference type="Gene3D" id="3.40.50.410">
    <property type="entry name" value="von Willebrand factor, type A domain"/>
    <property type="match status" value="1"/>
</dbReference>
<evidence type="ECO:0000259" key="4">
    <source>
        <dbReference type="Pfam" id="PF25106"/>
    </source>
</evidence>
<dbReference type="EMBL" id="CAJNYT010000135">
    <property type="protein sequence ID" value="CAF3332144.1"/>
    <property type="molecule type" value="Genomic_DNA"/>
</dbReference>
<evidence type="ECO:0000313" key="10">
    <source>
        <dbReference type="EMBL" id="CAF4374120.1"/>
    </source>
</evidence>
<dbReference type="Proteomes" id="UP000663862">
    <property type="component" value="Unassembled WGS sequence"/>
</dbReference>
<comment type="caution">
    <text evidence="5">The sequence shown here is derived from an EMBL/GenBank/DDBJ whole genome shotgun (WGS) entry which is preliminary data.</text>
</comment>
<dbReference type="SUPFAM" id="SSF53300">
    <property type="entry name" value="vWA-like"/>
    <property type="match status" value="1"/>
</dbReference>
<dbReference type="Proteomes" id="UP000663848">
    <property type="component" value="Unassembled WGS sequence"/>
</dbReference>
<dbReference type="Pfam" id="PF25106">
    <property type="entry name" value="VWA_4"/>
    <property type="match status" value="1"/>
</dbReference>
<dbReference type="Proteomes" id="UP000663833">
    <property type="component" value="Unassembled WGS sequence"/>
</dbReference>
<dbReference type="EMBL" id="CAJOBO010002879">
    <property type="protein sequence ID" value="CAF4472182.1"/>
    <property type="molecule type" value="Genomic_DNA"/>
</dbReference>
<dbReference type="EMBL" id="CAJOBP010002787">
    <property type="protein sequence ID" value="CAF4374120.1"/>
    <property type="molecule type" value="Genomic_DNA"/>
</dbReference>
<dbReference type="Proteomes" id="UP000663873">
    <property type="component" value="Unassembled WGS sequence"/>
</dbReference>
<dbReference type="Proteomes" id="UP000663825">
    <property type="component" value="Unassembled WGS sequence"/>
</dbReference>
<reference evidence="5" key="1">
    <citation type="submission" date="2021-02" db="EMBL/GenBank/DDBJ databases">
        <authorList>
            <person name="Nowell W R."/>
        </authorList>
    </citation>
    <scope>NUCLEOTIDE SEQUENCE</scope>
</reference>
<dbReference type="OrthoDB" id="301415at2759"/>
<protein>
    <recommendedName>
        <fullName evidence="4">Hemicentin-1-like von Willebrand factor A domain-containing protein</fullName>
    </recommendedName>
</protein>
<evidence type="ECO:0000313" key="12">
    <source>
        <dbReference type="EMBL" id="CAF4525749.1"/>
    </source>
</evidence>
<keyword evidence="3" id="KW-0732">Signal</keyword>
<dbReference type="PANTHER" id="PTHR47763">
    <property type="entry name" value="ALPHA-PROTEIN KINASE VWKA"/>
    <property type="match status" value="1"/>
</dbReference>
<dbReference type="Proteomes" id="UP000663851">
    <property type="component" value="Unassembled WGS sequence"/>
</dbReference>
<sequence>MKVFKASNIGEGVSVPYKNIDFSTNMRLASAFTVPIKDEDHAIMPKNGCTSTFESSADFDAHISANLHKAPPSNPRTSNGIARLHLIEAVRSINTQIHRNKEKNVWASALGHSAQIVVQDTGATARLYDAGESCRPETCSIACTRRGRVHAHLKECPGLSTCPAKMYPYVRHSDETWEPYPTKKFDLWLCQNYWHSLDWEQPLDLSDKTARDAVQLISKCSFVCAHSNGHLGEVEHRFCSKEAWHTDQHAFDCKHPVVSKLDIVFVCDTTGSMGGYMNEIKTNTCQRIMNTATKVVNDVQFRFVAYRDHPPQDSTYVIKTSNAAGEFCNATQLQAFVATLDASGGGDGPESVLDGLWDAGVTSKWRDTDTLKYVIHIADAPPHGRLYTNGSGDGFPEGCPCGITIERIATVLNKKEIRYKPMKIGSGVNTMATIFRKHITQYEESDLSGTLDLTNKFVGILARDLQVKEMDVHEIK</sequence>
<dbReference type="EMBL" id="CAJOBQ010000423">
    <property type="protein sequence ID" value="CAF4352064.1"/>
    <property type="molecule type" value="Genomic_DNA"/>
</dbReference>
<evidence type="ECO:0000313" key="9">
    <source>
        <dbReference type="EMBL" id="CAF4352064.1"/>
    </source>
</evidence>
<evidence type="ECO:0000313" key="8">
    <source>
        <dbReference type="EMBL" id="CAF3626590.1"/>
    </source>
</evidence>
<dbReference type="EMBL" id="CAJOBR010000583">
    <property type="protein sequence ID" value="CAF4525749.1"/>
    <property type="molecule type" value="Genomic_DNA"/>
</dbReference>
<dbReference type="AlphaFoldDB" id="A0A817NB09"/>
<evidence type="ECO:0000256" key="2">
    <source>
        <dbReference type="ARBA" id="ARBA00022525"/>
    </source>
</evidence>
<dbReference type="EMBL" id="CAJNYD010004730">
    <property type="protein sequence ID" value="CAF3626590.1"/>
    <property type="molecule type" value="Genomic_DNA"/>
</dbReference>
<evidence type="ECO:0000313" key="5">
    <source>
        <dbReference type="EMBL" id="CAF3098534.1"/>
    </source>
</evidence>
<feature type="domain" description="Hemicentin-1-like von Willebrand factor A" evidence="4">
    <location>
        <begin position="263"/>
        <end position="359"/>
    </location>
</feature>
<accession>A0A817NB09</accession>
<dbReference type="InterPro" id="IPR056861">
    <property type="entry name" value="HMCN1-like_VWA"/>
</dbReference>
<organism evidence="5 13">
    <name type="scientific">Rotaria socialis</name>
    <dbReference type="NCBI Taxonomy" id="392032"/>
    <lineage>
        <taxon>Eukaryota</taxon>
        <taxon>Metazoa</taxon>
        <taxon>Spiralia</taxon>
        <taxon>Gnathifera</taxon>
        <taxon>Rotifera</taxon>
        <taxon>Eurotatoria</taxon>
        <taxon>Bdelloidea</taxon>
        <taxon>Philodinida</taxon>
        <taxon>Philodinidae</taxon>
        <taxon>Rotaria</taxon>
    </lineage>
</organism>
<keyword evidence="2" id="KW-0964">Secreted</keyword>
<dbReference type="InterPro" id="IPR052969">
    <property type="entry name" value="Thr-specific_kinase-like"/>
</dbReference>
<dbReference type="Proteomes" id="UP000663872">
    <property type="component" value="Unassembled WGS sequence"/>
</dbReference>
<keyword evidence="14" id="KW-1185">Reference proteome</keyword>
<evidence type="ECO:0000313" key="13">
    <source>
        <dbReference type="Proteomes" id="UP000663825"/>
    </source>
</evidence>